<evidence type="ECO:0000313" key="2">
    <source>
        <dbReference type="EMBL" id="MCJ2379733.1"/>
    </source>
</evidence>
<protein>
    <recommendedName>
        <fullName evidence="1">NigD-like OB domain-containing protein</fullName>
    </recommendedName>
</protein>
<dbReference type="Proteomes" id="UP001165444">
    <property type="component" value="Unassembled WGS sequence"/>
</dbReference>
<dbReference type="PROSITE" id="PS51257">
    <property type="entry name" value="PROKAR_LIPOPROTEIN"/>
    <property type="match status" value="1"/>
</dbReference>
<sequence length="262" mass="30082">MIKIRYAVFTLLTLMLLSCMGESGDVYIYGSQAGVVRLTPEKVISLRSGVQVTSSEFQNQQVEDGDCCLVDYKVNFSASENKDANLYQVDILNYLPVKSWPLNSTPDTLAVRWDESYLDISIESGIYVDGYFFLYPEYKKYYQTQKDSFSISYDPLQEPVWDEITGQRCLQLYLRSTSSYQTGDTVFTTSTVVPQAFHIQEFIDNAIQKGYVSGDSLNFRLVYPEYFSEESAVYSWKYSDIYTILMDKYPDNLQNAANILNL</sequence>
<dbReference type="RefSeq" id="WP_243323489.1">
    <property type="nucleotide sequence ID" value="NZ_JAKZMM010000007.1"/>
</dbReference>
<dbReference type="Pfam" id="PF22221">
    <property type="entry name" value="NigD_N-like"/>
    <property type="match status" value="1"/>
</dbReference>
<proteinExistence type="predicted"/>
<reference evidence="2 3" key="1">
    <citation type="submission" date="2022-03" db="EMBL/GenBank/DDBJ databases">
        <title>Parabacteroides sp. nov. isolated from swine feces.</title>
        <authorList>
            <person name="Bak J.E."/>
        </authorList>
    </citation>
    <scope>NUCLEOTIDE SEQUENCE [LARGE SCALE GENOMIC DNA]</scope>
    <source>
        <strain evidence="2 3">AGMB00274</strain>
    </source>
</reference>
<accession>A0ABT0BY75</accession>
<evidence type="ECO:0000313" key="3">
    <source>
        <dbReference type="Proteomes" id="UP001165444"/>
    </source>
</evidence>
<evidence type="ECO:0000259" key="1">
    <source>
        <dbReference type="Pfam" id="PF22221"/>
    </source>
</evidence>
<organism evidence="2 3">
    <name type="scientific">Parabacteroides faecalis</name>
    <dbReference type="NCBI Taxonomy" id="2924040"/>
    <lineage>
        <taxon>Bacteria</taxon>
        <taxon>Pseudomonadati</taxon>
        <taxon>Bacteroidota</taxon>
        <taxon>Bacteroidia</taxon>
        <taxon>Bacteroidales</taxon>
        <taxon>Tannerellaceae</taxon>
        <taxon>Parabacteroides</taxon>
    </lineage>
</organism>
<feature type="domain" description="NigD-like OB" evidence="1">
    <location>
        <begin position="29"/>
        <end position="84"/>
    </location>
</feature>
<gene>
    <name evidence="2" type="ORF">MUN53_03780</name>
</gene>
<comment type="caution">
    <text evidence="2">The sequence shown here is derived from an EMBL/GenBank/DDBJ whole genome shotgun (WGS) entry which is preliminary data.</text>
</comment>
<keyword evidence="3" id="KW-1185">Reference proteome</keyword>
<dbReference type="EMBL" id="JAKZMM010000007">
    <property type="protein sequence ID" value="MCJ2379733.1"/>
    <property type="molecule type" value="Genomic_DNA"/>
</dbReference>
<dbReference type="InterPro" id="IPR053994">
    <property type="entry name" value="NigD-like_OB"/>
</dbReference>
<name>A0ABT0BY75_9BACT</name>